<dbReference type="OrthoDB" id="5386330at2759"/>
<reference evidence="5" key="1">
    <citation type="submission" date="2020-01" db="EMBL/GenBank/DDBJ databases">
        <authorList>
            <consortium name="DOE Joint Genome Institute"/>
            <person name="Haridas S."/>
            <person name="Albert R."/>
            <person name="Binder M."/>
            <person name="Bloem J."/>
            <person name="Labutti K."/>
            <person name="Salamov A."/>
            <person name="Andreopoulos B."/>
            <person name="Baker S.E."/>
            <person name="Barry K."/>
            <person name="Bills G."/>
            <person name="Bluhm B.H."/>
            <person name="Cannon C."/>
            <person name="Castanera R."/>
            <person name="Culley D.E."/>
            <person name="Daum C."/>
            <person name="Ezra D."/>
            <person name="Gonzalez J.B."/>
            <person name="Henrissat B."/>
            <person name="Kuo A."/>
            <person name="Liang C."/>
            <person name="Lipzen A."/>
            <person name="Lutzoni F."/>
            <person name="Magnuson J."/>
            <person name="Mondo S."/>
            <person name="Nolan M."/>
            <person name="Ohm R."/>
            <person name="Pangilinan J."/>
            <person name="Park H.-J."/>
            <person name="Ramirez L."/>
            <person name="Alfaro M."/>
            <person name="Sun H."/>
            <person name="Tritt A."/>
            <person name="Yoshinaga Y."/>
            <person name="Zwiers L.-H."/>
            <person name="Turgeon B.G."/>
            <person name="Goodwin S.B."/>
            <person name="Spatafora J.W."/>
            <person name="Crous P.W."/>
            <person name="Grigoriev I.V."/>
        </authorList>
    </citation>
    <scope>NUCLEOTIDE SEQUENCE</scope>
    <source>
        <strain evidence="5">IPT5</strain>
    </source>
</reference>
<gene>
    <name evidence="5" type="ORF">T440DRAFT_471187</name>
</gene>
<dbReference type="GO" id="GO:0005634">
    <property type="term" value="C:nucleus"/>
    <property type="evidence" value="ECO:0007669"/>
    <property type="project" value="UniProtKB-SubCell"/>
</dbReference>
<dbReference type="GO" id="GO:0000981">
    <property type="term" value="F:DNA-binding transcription factor activity, RNA polymerase II-specific"/>
    <property type="evidence" value="ECO:0007669"/>
    <property type="project" value="InterPro"/>
</dbReference>
<keyword evidence="2" id="KW-0539">Nucleus</keyword>
<evidence type="ECO:0000256" key="2">
    <source>
        <dbReference type="ARBA" id="ARBA00023242"/>
    </source>
</evidence>
<sequence length="499" mass="55663">MSHGSKSPSPSPSGSVKTLPKERGCFQCSRRRIICDRSEPTCKKCTKKGIECSGLGRIRFAEGVARRGQLKDLKVPVRHSDDGGNEALPVKVGYGQVRWKSEQKKPVKRRRKSEVFEVASPAEFQSIQTRQDREVFASATRFGHFSEDDDDDDVTEIIRDEDQILSPRSESSSIQSWIAPLSSEARMLFSYFSDAVAPVMVVLDTVPNGYREYILPMATEDDVLRRAVGVVAAQHLSRDKPELTDAAEAGRSAIISRLRKESLYNPADQVFNIYTWATLIVLLVGETVTGSADYSFLVHMLLCLSMNIRANHEKTNVTEFLQAQTNMFRFLGVPQLGEDNGVLAIMESYQSMIGWLSPACEEFPVDSDDGRTMQTIKQCFASASAIYIHRATTDLHTSTTNNDDTSQQPIIQSLIARLSLISPTSPGAHALVWVCFVAGAETSDPSQRQFFVDYMLAIYERTKFRNIPLGVAGLERIWARRGGKRWTQCLAELSNVLVM</sequence>
<comment type="subcellular location">
    <subcellularLocation>
        <location evidence="1">Nucleus</location>
    </subcellularLocation>
</comment>
<dbReference type="PROSITE" id="PS50048">
    <property type="entry name" value="ZN2_CY6_FUNGAL_2"/>
    <property type="match status" value="1"/>
</dbReference>
<dbReference type="CDD" id="cd00067">
    <property type="entry name" value="GAL4"/>
    <property type="match status" value="1"/>
</dbReference>
<dbReference type="GO" id="GO:0000976">
    <property type="term" value="F:transcription cis-regulatory region binding"/>
    <property type="evidence" value="ECO:0007669"/>
    <property type="project" value="TreeGrafter"/>
</dbReference>
<dbReference type="AlphaFoldDB" id="A0A6A7AYQ7"/>
<dbReference type="EMBL" id="MU006327">
    <property type="protein sequence ID" value="KAF2847288.1"/>
    <property type="molecule type" value="Genomic_DNA"/>
</dbReference>
<dbReference type="PANTHER" id="PTHR37534">
    <property type="entry name" value="TRANSCRIPTIONAL ACTIVATOR PROTEIN UGA3"/>
    <property type="match status" value="1"/>
</dbReference>
<accession>A0A6A7AYQ7</accession>
<evidence type="ECO:0000259" key="4">
    <source>
        <dbReference type="PROSITE" id="PS50048"/>
    </source>
</evidence>
<feature type="domain" description="Zn(2)-C6 fungal-type" evidence="4">
    <location>
        <begin position="24"/>
        <end position="53"/>
    </location>
</feature>
<feature type="region of interest" description="Disordered" evidence="3">
    <location>
        <begin position="1"/>
        <end position="20"/>
    </location>
</feature>
<evidence type="ECO:0000256" key="1">
    <source>
        <dbReference type="ARBA" id="ARBA00004123"/>
    </source>
</evidence>
<feature type="compositionally biased region" description="Low complexity" evidence="3">
    <location>
        <begin position="1"/>
        <end position="15"/>
    </location>
</feature>
<dbReference type="InterPro" id="IPR001138">
    <property type="entry name" value="Zn2Cys6_DnaBD"/>
</dbReference>
<evidence type="ECO:0000256" key="3">
    <source>
        <dbReference type="SAM" id="MobiDB-lite"/>
    </source>
</evidence>
<evidence type="ECO:0000313" key="5">
    <source>
        <dbReference type="EMBL" id="KAF2847288.1"/>
    </source>
</evidence>
<proteinExistence type="predicted"/>
<dbReference type="GO" id="GO:0008270">
    <property type="term" value="F:zinc ion binding"/>
    <property type="evidence" value="ECO:0007669"/>
    <property type="project" value="InterPro"/>
</dbReference>
<evidence type="ECO:0000313" key="6">
    <source>
        <dbReference type="Proteomes" id="UP000799423"/>
    </source>
</evidence>
<name>A0A6A7AYQ7_9PLEO</name>
<organism evidence="5 6">
    <name type="scientific">Plenodomus tracheiphilus IPT5</name>
    <dbReference type="NCBI Taxonomy" id="1408161"/>
    <lineage>
        <taxon>Eukaryota</taxon>
        <taxon>Fungi</taxon>
        <taxon>Dikarya</taxon>
        <taxon>Ascomycota</taxon>
        <taxon>Pezizomycotina</taxon>
        <taxon>Dothideomycetes</taxon>
        <taxon>Pleosporomycetidae</taxon>
        <taxon>Pleosporales</taxon>
        <taxon>Pleosporineae</taxon>
        <taxon>Leptosphaeriaceae</taxon>
        <taxon>Plenodomus</taxon>
    </lineage>
</organism>
<dbReference type="SUPFAM" id="SSF57701">
    <property type="entry name" value="Zn2/Cys6 DNA-binding domain"/>
    <property type="match status" value="1"/>
</dbReference>
<dbReference type="GO" id="GO:0045944">
    <property type="term" value="P:positive regulation of transcription by RNA polymerase II"/>
    <property type="evidence" value="ECO:0007669"/>
    <property type="project" value="TreeGrafter"/>
</dbReference>
<dbReference type="Gene3D" id="4.10.240.10">
    <property type="entry name" value="Zn(2)-C6 fungal-type DNA-binding domain"/>
    <property type="match status" value="1"/>
</dbReference>
<protein>
    <recommendedName>
        <fullName evidence="4">Zn(2)-C6 fungal-type domain-containing protein</fullName>
    </recommendedName>
</protein>
<dbReference type="InterPro" id="IPR021858">
    <property type="entry name" value="Fun_TF"/>
</dbReference>
<dbReference type="PROSITE" id="PS00463">
    <property type="entry name" value="ZN2_CY6_FUNGAL_1"/>
    <property type="match status" value="1"/>
</dbReference>
<dbReference type="Proteomes" id="UP000799423">
    <property type="component" value="Unassembled WGS sequence"/>
</dbReference>
<dbReference type="PANTHER" id="PTHR37534:SF17">
    <property type="entry name" value="ZN(2)-C6 FUNGAL-TYPE DOMAIN-CONTAINING PROTEIN"/>
    <property type="match status" value="1"/>
</dbReference>
<keyword evidence="6" id="KW-1185">Reference proteome</keyword>
<dbReference type="Pfam" id="PF11951">
    <property type="entry name" value="Fungal_trans_2"/>
    <property type="match status" value="2"/>
</dbReference>
<dbReference type="InterPro" id="IPR036864">
    <property type="entry name" value="Zn2-C6_fun-type_DNA-bd_sf"/>
</dbReference>
<dbReference type="Pfam" id="PF00172">
    <property type="entry name" value="Zn_clus"/>
    <property type="match status" value="1"/>
</dbReference>